<dbReference type="PROSITE" id="PS50885">
    <property type="entry name" value="HAMP"/>
    <property type="match status" value="1"/>
</dbReference>
<dbReference type="InterPro" id="IPR003661">
    <property type="entry name" value="HisK_dim/P_dom"/>
</dbReference>
<dbReference type="RefSeq" id="WP_217429946.1">
    <property type="nucleotide sequence ID" value="NZ_FOTW01000022.1"/>
</dbReference>
<evidence type="ECO:0000256" key="6">
    <source>
        <dbReference type="ARBA" id="ARBA00023012"/>
    </source>
</evidence>
<dbReference type="GO" id="GO:0005886">
    <property type="term" value="C:plasma membrane"/>
    <property type="evidence" value="ECO:0007669"/>
    <property type="project" value="TreeGrafter"/>
</dbReference>
<evidence type="ECO:0000256" key="2">
    <source>
        <dbReference type="ARBA" id="ARBA00012438"/>
    </source>
</evidence>
<dbReference type="STRING" id="758825.SAMN02982985_04288"/>
<dbReference type="SUPFAM" id="SSF158472">
    <property type="entry name" value="HAMP domain-like"/>
    <property type="match status" value="1"/>
</dbReference>
<dbReference type="CDD" id="cd00082">
    <property type="entry name" value="HisKA"/>
    <property type="match status" value="1"/>
</dbReference>
<feature type="domain" description="HAMP" evidence="8">
    <location>
        <begin position="193"/>
        <end position="246"/>
    </location>
</feature>
<dbReference type="CDD" id="cd06225">
    <property type="entry name" value="HAMP"/>
    <property type="match status" value="1"/>
</dbReference>
<reference evidence="9 10" key="1">
    <citation type="submission" date="2016-10" db="EMBL/GenBank/DDBJ databases">
        <authorList>
            <person name="de Groot N.N."/>
        </authorList>
    </citation>
    <scope>NUCLEOTIDE SEQUENCE [LARGE SCALE GENOMIC DNA]</scope>
    <source>
        <strain evidence="9 10">ATCC 43154</strain>
    </source>
</reference>
<evidence type="ECO:0000259" key="8">
    <source>
        <dbReference type="PROSITE" id="PS50885"/>
    </source>
</evidence>
<dbReference type="Pfam" id="PF00512">
    <property type="entry name" value="HisKA"/>
    <property type="match status" value="1"/>
</dbReference>
<comment type="catalytic activity">
    <reaction evidence="1">
        <text>ATP + protein L-histidine = ADP + protein N-phospho-L-histidine.</text>
        <dbReference type="EC" id="2.7.13.3"/>
    </reaction>
</comment>
<evidence type="ECO:0000256" key="4">
    <source>
        <dbReference type="ARBA" id="ARBA00022679"/>
    </source>
</evidence>
<evidence type="ECO:0000256" key="7">
    <source>
        <dbReference type="SAM" id="Phobius"/>
    </source>
</evidence>
<keyword evidence="3" id="KW-0597">Phosphoprotein</keyword>
<dbReference type="SMART" id="SM00388">
    <property type="entry name" value="HisKA"/>
    <property type="match status" value="1"/>
</dbReference>
<dbReference type="EC" id="2.7.13.3" evidence="2"/>
<evidence type="ECO:0000256" key="1">
    <source>
        <dbReference type="ARBA" id="ARBA00000085"/>
    </source>
</evidence>
<evidence type="ECO:0000256" key="3">
    <source>
        <dbReference type="ARBA" id="ARBA00022553"/>
    </source>
</evidence>
<keyword evidence="10" id="KW-1185">Reference proteome</keyword>
<protein>
    <recommendedName>
        <fullName evidence="2">histidine kinase</fullName>
        <ecNumber evidence="2">2.7.13.3</ecNumber>
    </recommendedName>
</protein>
<dbReference type="Gene3D" id="6.10.340.10">
    <property type="match status" value="1"/>
</dbReference>
<keyword evidence="7" id="KW-0472">Membrane</keyword>
<gene>
    <name evidence="9" type="ORF">SAMN02982985_04288</name>
</gene>
<sequence length="311" mass="33797">MSARPPGYALTRRLAALFALLCFALLAALGVFLYRELEQQLTLRDDAALLNRVEQIRVLLQDENTMELVRAKPGLFANMLGNREALLVLRFAGQAPLIEVNPGAMPIPELAPLPPEAPLTLSAVRHTFDANGVPFIALAASARSDDPRRPLEIIAGRAMGERTHMLAQYRERILLSAGAGAVLAALAALALVRRGLRPLRELARQTDGIGMANLAARLDGAGAPRELALLVDAFNAMLERLSNGFTRLSQVSADMAHDLRTPIANLLGQTEVALGQQRSTDYYEALLASNHEELQRLARMTDNMLFLARAA</sequence>
<dbReference type="GO" id="GO:0000155">
    <property type="term" value="F:phosphorelay sensor kinase activity"/>
    <property type="evidence" value="ECO:0007669"/>
    <property type="project" value="InterPro"/>
</dbReference>
<keyword evidence="7" id="KW-0812">Transmembrane</keyword>
<dbReference type="AlphaFoldDB" id="A0A1I4RE42"/>
<dbReference type="Gene3D" id="1.10.287.130">
    <property type="match status" value="1"/>
</dbReference>
<dbReference type="SMART" id="SM00304">
    <property type="entry name" value="HAMP"/>
    <property type="match status" value="1"/>
</dbReference>
<name>A0A1I4RE42_9BURK</name>
<proteinExistence type="predicted"/>
<dbReference type="InterPro" id="IPR036097">
    <property type="entry name" value="HisK_dim/P_sf"/>
</dbReference>
<organism evidence="9 10">
    <name type="scientific">Rugamonas rubra</name>
    <dbReference type="NCBI Taxonomy" id="758825"/>
    <lineage>
        <taxon>Bacteria</taxon>
        <taxon>Pseudomonadati</taxon>
        <taxon>Pseudomonadota</taxon>
        <taxon>Betaproteobacteria</taxon>
        <taxon>Burkholderiales</taxon>
        <taxon>Oxalobacteraceae</taxon>
        <taxon>Telluria group</taxon>
        <taxon>Rugamonas</taxon>
    </lineage>
</organism>
<accession>A0A1I4RE42</accession>
<dbReference type="EMBL" id="FOTW01000022">
    <property type="protein sequence ID" value="SFM50544.1"/>
    <property type="molecule type" value="Genomic_DNA"/>
</dbReference>
<dbReference type="PANTHER" id="PTHR45436">
    <property type="entry name" value="SENSOR HISTIDINE KINASE YKOH"/>
    <property type="match status" value="1"/>
</dbReference>
<keyword evidence="5 9" id="KW-0418">Kinase</keyword>
<evidence type="ECO:0000313" key="9">
    <source>
        <dbReference type="EMBL" id="SFM50544.1"/>
    </source>
</evidence>
<evidence type="ECO:0000313" key="10">
    <source>
        <dbReference type="Proteomes" id="UP000199470"/>
    </source>
</evidence>
<dbReference type="PANTHER" id="PTHR45436:SF3">
    <property type="entry name" value="SENSOR HISTIDINE KINASE HPRS"/>
    <property type="match status" value="1"/>
</dbReference>
<feature type="transmembrane region" description="Helical" evidence="7">
    <location>
        <begin position="173"/>
        <end position="192"/>
    </location>
</feature>
<keyword evidence="4" id="KW-0808">Transferase</keyword>
<keyword evidence="6" id="KW-0902">Two-component regulatory system</keyword>
<evidence type="ECO:0000256" key="5">
    <source>
        <dbReference type="ARBA" id="ARBA00022777"/>
    </source>
</evidence>
<dbReference type="InterPro" id="IPR050428">
    <property type="entry name" value="TCS_sensor_his_kinase"/>
</dbReference>
<dbReference type="SUPFAM" id="SSF47384">
    <property type="entry name" value="Homodimeric domain of signal transducing histidine kinase"/>
    <property type="match status" value="1"/>
</dbReference>
<dbReference type="Pfam" id="PF00672">
    <property type="entry name" value="HAMP"/>
    <property type="match status" value="1"/>
</dbReference>
<keyword evidence="7" id="KW-1133">Transmembrane helix</keyword>
<dbReference type="InterPro" id="IPR003660">
    <property type="entry name" value="HAMP_dom"/>
</dbReference>
<dbReference type="Proteomes" id="UP000199470">
    <property type="component" value="Unassembled WGS sequence"/>
</dbReference>